<organism evidence="2 3">
    <name type="scientific">Diplodia corticola</name>
    <dbReference type="NCBI Taxonomy" id="236234"/>
    <lineage>
        <taxon>Eukaryota</taxon>
        <taxon>Fungi</taxon>
        <taxon>Dikarya</taxon>
        <taxon>Ascomycota</taxon>
        <taxon>Pezizomycotina</taxon>
        <taxon>Dothideomycetes</taxon>
        <taxon>Dothideomycetes incertae sedis</taxon>
        <taxon>Botryosphaeriales</taxon>
        <taxon>Botryosphaeriaceae</taxon>
        <taxon>Diplodia</taxon>
    </lineage>
</organism>
<dbReference type="GeneID" id="31016894"/>
<feature type="compositionally biased region" description="Basic and acidic residues" evidence="1">
    <location>
        <begin position="362"/>
        <end position="379"/>
    </location>
</feature>
<feature type="region of interest" description="Disordered" evidence="1">
    <location>
        <begin position="1"/>
        <end position="32"/>
    </location>
</feature>
<reference evidence="2 3" key="1">
    <citation type="submission" date="2016-10" db="EMBL/GenBank/DDBJ databases">
        <title>Proteomics and genomics reveal pathogen-plant mechanisms compatible with a hemibiotrophic lifestyle of Diplodia corticola.</title>
        <authorList>
            <person name="Fernandes I."/>
            <person name="De Jonge R."/>
            <person name="Van De Peer Y."/>
            <person name="Devreese B."/>
            <person name="Alves A."/>
            <person name="Esteves A.C."/>
        </authorList>
    </citation>
    <scope>NUCLEOTIDE SEQUENCE [LARGE SCALE GENOMIC DNA]</scope>
    <source>
        <strain evidence="2 3">CBS 112549</strain>
    </source>
</reference>
<dbReference type="AlphaFoldDB" id="A0A1J9RUZ2"/>
<feature type="compositionally biased region" description="Polar residues" evidence="1">
    <location>
        <begin position="19"/>
        <end position="32"/>
    </location>
</feature>
<keyword evidence="3" id="KW-1185">Reference proteome</keyword>
<evidence type="ECO:0000313" key="3">
    <source>
        <dbReference type="Proteomes" id="UP000183809"/>
    </source>
</evidence>
<protein>
    <submittedName>
        <fullName evidence="2">Zinc finger c2h2-type protein</fullName>
    </submittedName>
</protein>
<dbReference type="Proteomes" id="UP000183809">
    <property type="component" value="Unassembled WGS sequence"/>
</dbReference>
<dbReference type="OrthoDB" id="4738706at2759"/>
<name>A0A1J9RUZ2_9PEZI</name>
<dbReference type="RefSeq" id="XP_020127577.1">
    <property type="nucleotide sequence ID" value="XM_020276633.1"/>
</dbReference>
<dbReference type="PANTHER" id="PTHR38166">
    <property type="entry name" value="C2H2-TYPE DOMAIN-CONTAINING PROTEIN-RELATED"/>
    <property type="match status" value="1"/>
</dbReference>
<dbReference type="STRING" id="236234.A0A1J9RUZ2"/>
<feature type="region of interest" description="Disordered" evidence="1">
    <location>
        <begin position="127"/>
        <end position="152"/>
    </location>
</feature>
<dbReference type="PANTHER" id="PTHR38166:SF1">
    <property type="entry name" value="C2H2-TYPE DOMAIN-CONTAINING PROTEIN"/>
    <property type="match status" value="1"/>
</dbReference>
<feature type="region of interest" description="Disordered" evidence="1">
    <location>
        <begin position="349"/>
        <end position="398"/>
    </location>
</feature>
<proteinExistence type="predicted"/>
<feature type="region of interest" description="Disordered" evidence="1">
    <location>
        <begin position="230"/>
        <end position="249"/>
    </location>
</feature>
<gene>
    <name evidence="2" type="ORF">BKCO1_5000040</name>
</gene>
<accession>A0A1J9RUZ2</accession>
<evidence type="ECO:0000313" key="2">
    <source>
        <dbReference type="EMBL" id="OJD31317.1"/>
    </source>
</evidence>
<comment type="caution">
    <text evidence="2">The sequence shown here is derived from an EMBL/GenBank/DDBJ whole genome shotgun (WGS) entry which is preliminary data.</text>
</comment>
<dbReference type="EMBL" id="MNUE01000050">
    <property type="protein sequence ID" value="OJD31317.1"/>
    <property type="molecule type" value="Genomic_DNA"/>
</dbReference>
<sequence length="398" mass="45019">MSEFSLPQETGKALERGKLSTSSPSTVFPANSSGWHYGSSRSRIVPKEKDTVRKFACPYHKRYPGQHLPSTSCVSPGFPNIFRVKEHLYRKHKASNTRCSRCQEIFGSEEALEHHQRARDVCAIQQAPEPSGFTKEQEKQLRSRKGSKRRTEEQKWMDVYRILFPQDNNEPNPYVDGQQPSDFHRFKEYSRGVFPEVLSRKLASSECSLDLVMECQEEVFQLFQEDNDADFEAPTPDSTTVAESGARSKPPFYHSADNNFMPMGLDQQTKVPGIETAYPTWISNGGMNPTSMNNTGWNNAGWNNPAVVQPSSFTGGANFDFMGNYPPLGELGLSSDFYDFSNGANIDSGCNHYDQRPQQAEPHTKPTGKEHLSTRHTEDWNPSQSKPPHANKLLRERK</sequence>
<evidence type="ECO:0000256" key="1">
    <source>
        <dbReference type="SAM" id="MobiDB-lite"/>
    </source>
</evidence>